<keyword evidence="3" id="KW-1185">Reference proteome</keyword>
<feature type="transmembrane region" description="Helical" evidence="1">
    <location>
        <begin position="124"/>
        <end position="144"/>
    </location>
</feature>
<reference evidence="2 3" key="1">
    <citation type="submission" date="2016-02" db="EMBL/GenBank/DDBJ databases">
        <title>Complete genome sequence of Geobacillus subterraneus KCTC 3922T.</title>
        <authorList>
            <person name="Lee D.-W."/>
            <person name="Lee Y.-J."/>
            <person name="Lee S.-J."/>
            <person name="Park G.-S."/>
            <person name="Lee S.-J."/>
            <person name="Shin J.-H."/>
        </authorList>
    </citation>
    <scope>NUCLEOTIDE SEQUENCE [LARGE SCALE GENOMIC DNA]</scope>
    <source>
        <strain evidence="2 3">KCTC 3922</strain>
    </source>
</reference>
<dbReference type="NCBIfam" id="NF041644">
    <property type="entry name" value="CBO0543_fam"/>
    <property type="match status" value="1"/>
</dbReference>
<protein>
    <submittedName>
        <fullName evidence="2">Uncharacterized protein</fullName>
    </submittedName>
</protein>
<sequence length="155" mass="18390">MDRIHLWGLLVVGIILLFFSLRTPPIKDKILVFLLKAYFSSFFGVIVVEAKLLEYPVRFLGKYFEASILFEYFLYPTVCVYFYQTSYHSRLPGIIVQCALYAGVLTVVEVFYEKYTDLIEYHRWTWMYSFLTIFVLSFSVRMLMKLIHRWGQATG</sequence>
<proteinExistence type="predicted"/>
<dbReference type="InterPro" id="IPR048147">
    <property type="entry name" value="CBO0543-like"/>
</dbReference>
<gene>
    <name evidence="2" type="ORF">GS3922_06335</name>
</gene>
<dbReference type="GeneID" id="32408792"/>
<evidence type="ECO:0000313" key="2">
    <source>
        <dbReference type="EMBL" id="AMX83329.1"/>
    </source>
</evidence>
<keyword evidence="1" id="KW-1133">Transmembrane helix</keyword>
<evidence type="ECO:0000313" key="3">
    <source>
        <dbReference type="Proteomes" id="UP000076226"/>
    </source>
</evidence>
<dbReference type="EMBL" id="CP014342">
    <property type="protein sequence ID" value="AMX83329.1"/>
    <property type="molecule type" value="Genomic_DNA"/>
</dbReference>
<feature type="transmembrane region" description="Helical" evidence="1">
    <location>
        <begin position="60"/>
        <end position="82"/>
    </location>
</feature>
<dbReference type="Proteomes" id="UP000076226">
    <property type="component" value="Chromosome"/>
</dbReference>
<name>A0ABN4NLR7_9BACL</name>
<accession>A0ABN4NLR7</accession>
<keyword evidence="1" id="KW-0812">Transmembrane</keyword>
<dbReference type="RefSeq" id="WP_063165663.1">
    <property type="nucleotide sequence ID" value="NZ_CP014342.1"/>
</dbReference>
<feature type="transmembrane region" description="Helical" evidence="1">
    <location>
        <begin position="30"/>
        <end position="48"/>
    </location>
</feature>
<feature type="transmembrane region" description="Helical" evidence="1">
    <location>
        <begin position="94"/>
        <end position="112"/>
    </location>
</feature>
<keyword evidence="1" id="KW-0472">Membrane</keyword>
<evidence type="ECO:0000256" key="1">
    <source>
        <dbReference type="SAM" id="Phobius"/>
    </source>
</evidence>
<organism evidence="2 3">
    <name type="scientific">Geobacillus subterraneus</name>
    <dbReference type="NCBI Taxonomy" id="129338"/>
    <lineage>
        <taxon>Bacteria</taxon>
        <taxon>Bacillati</taxon>
        <taxon>Bacillota</taxon>
        <taxon>Bacilli</taxon>
        <taxon>Bacillales</taxon>
        <taxon>Anoxybacillaceae</taxon>
        <taxon>Geobacillus</taxon>
    </lineage>
</organism>
<feature type="transmembrane region" description="Helical" evidence="1">
    <location>
        <begin position="6"/>
        <end position="23"/>
    </location>
</feature>